<evidence type="ECO:0000313" key="4">
    <source>
        <dbReference type="Proteomes" id="UP001530315"/>
    </source>
</evidence>
<dbReference type="NCBIfam" id="TIGR00149">
    <property type="entry name" value="TIGR00149_YjbQ"/>
    <property type="match status" value="1"/>
</dbReference>
<dbReference type="PROSITE" id="PS01314">
    <property type="entry name" value="UPF0047"/>
    <property type="match status" value="1"/>
</dbReference>
<dbReference type="AlphaFoldDB" id="A0ABD3NNH9"/>
<dbReference type="Proteomes" id="UP001530315">
    <property type="component" value="Unassembled WGS sequence"/>
</dbReference>
<feature type="compositionally biased region" description="Low complexity" evidence="2">
    <location>
        <begin position="41"/>
        <end position="65"/>
    </location>
</feature>
<evidence type="ECO:0000256" key="1">
    <source>
        <dbReference type="ARBA" id="ARBA00005534"/>
    </source>
</evidence>
<name>A0ABD3NNH9_9STRA</name>
<gene>
    <name evidence="3" type="ORF">ACHAW5_000889</name>
</gene>
<dbReference type="InterPro" id="IPR035917">
    <property type="entry name" value="YjbQ-like_sf"/>
</dbReference>
<dbReference type="SUPFAM" id="SSF111038">
    <property type="entry name" value="YjbQ-like"/>
    <property type="match status" value="1"/>
</dbReference>
<feature type="region of interest" description="Disordered" evidence="2">
    <location>
        <begin position="32"/>
        <end position="72"/>
    </location>
</feature>
<dbReference type="EMBL" id="JALLAZ020001341">
    <property type="protein sequence ID" value="KAL3776632.1"/>
    <property type="molecule type" value="Genomic_DNA"/>
</dbReference>
<evidence type="ECO:0000256" key="2">
    <source>
        <dbReference type="SAM" id="MobiDB-lite"/>
    </source>
</evidence>
<comment type="similarity">
    <text evidence="1">Belongs to the UPF0047 family.</text>
</comment>
<dbReference type="InterPro" id="IPR001602">
    <property type="entry name" value="UPF0047_YjbQ-like"/>
</dbReference>
<dbReference type="Pfam" id="PF01894">
    <property type="entry name" value="YjbQ"/>
    <property type="match status" value="1"/>
</dbReference>
<evidence type="ECO:0008006" key="5">
    <source>
        <dbReference type="Google" id="ProtNLM"/>
    </source>
</evidence>
<organism evidence="3 4">
    <name type="scientific">Stephanodiscus triporus</name>
    <dbReference type="NCBI Taxonomy" id="2934178"/>
    <lineage>
        <taxon>Eukaryota</taxon>
        <taxon>Sar</taxon>
        <taxon>Stramenopiles</taxon>
        <taxon>Ochrophyta</taxon>
        <taxon>Bacillariophyta</taxon>
        <taxon>Coscinodiscophyceae</taxon>
        <taxon>Thalassiosirophycidae</taxon>
        <taxon>Stephanodiscales</taxon>
        <taxon>Stephanodiscaceae</taxon>
        <taxon>Stephanodiscus</taxon>
    </lineage>
</organism>
<dbReference type="PANTHER" id="PTHR30615:SF8">
    <property type="entry name" value="UPF0047 PROTEIN C4A8.02C"/>
    <property type="match status" value="1"/>
</dbReference>
<proteinExistence type="inferred from homology"/>
<dbReference type="PANTHER" id="PTHR30615">
    <property type="entry name" value="UNCHARACTERIZED PROTEIN YJBQ-RELATED"/>
    <property type="match status" value="1"/>
</dbReference>
<protein>
    <recommendedName>
        <fullName evidence="5">Secondary thiamine-phosphate synthase enzyme</fullName>
    </recommendedName>
</protein>
<accession>A0ABD3NNH9</accession>
<evidence type="ECO:0000313" key="3">
    <source>
        <dbReference type="EMBL" id="KAL3776632.1"/>
    </source>
</evidence>
<keyword evidence="4" id="KW-1185">Reference proteome</keyword>
<comment type="caution">
    <text evidence="3">The sequence shown here is derived from an EMBL/GenBank/DDBJ whole genome shotgun (WGS) entry which is preliminary data.</text>
</comment>
<reference evidence="3 4" key="1">
    <citation type="submission" date="2024-10" db="EMBL/GenBank/DDBJ databases">
        <title>Updated reference genomes for cyclostephanoid diatoms.</title>
        <authorList>
            <person name="Roberts W.R."/>
            <person name="Alverson A.J."/>
        </authorList>
    </citation>
    <scope>NUCLEOTIDE SEQUENCE [LARGE SCALE GENOMIC DNA]</scope>
    <source>
        <strain evidence="3 4">AJA276-08</strain>
    </source>
</reference>
<dbReference type="Gene3D" id="2.60.120.460">
    <property type="entry name" value="YjbQ-like"/>
    <property type="match status" value="1"/>
</dbReference>
<sequence>MVKAGITKDRRLSILLLLVPATISFAFVPSARAQRQPPHPSSSTRQQQQSAATTTTTVTTESSSSCDREGGVDAMSVPRWFQREISITAPSRGCHLITPQVNRAIKDDVAGIRIGMANIFIQHTSASLTINENADPDVLRDMEVAMNRIVPGSWTTDGTFRHTMEGEDDMPGHVKSSLMGASLNIPIRNGRLALGTWQGIYLNEHRDQGGWGGGHTRNIIITLQGQS</sequence>